<dbReference type="SUPFAM" id="SSF50249">
    <property type="entry name" value="Nucleic acid-binding proteins"/>
    <property type="match status" value="3"/>
</dbReference>
<dbReference type="EC" id="3.1.13.1" evidence="8"/>
<keyword evidence="6 8" id="KW-0269">Exonuclease</keyword>
<keyword evidence="5 8" id="KW-0378">Hydrolase</keyword>
<keyword evidence="3 8" id="KW-0963">Cytoplasm</keyword>
<dbReference type="NCBIfam" id="TIGR00358">
    <property type="entry name" value="3_prime_RNase"/>
    <property type="match status" value="1"/>
</dbReference>
<dbReference type="GO" id="GO:0005829">
    <property type="term" value="C:cytosol"/>
    <property type="evidence" value="ECO:0007669"/>
    <property type="project" value="TreeGrafter"/>
</dbReference>
<evidence type="ECO:0000256" key="5">
    <source>
        <dbReference type="ARBA" id="ARBA00022801"/>
    </source>
</evidence>
<dbReference type="InterPro" id="IPR022966">
    <property type="entry name" value="RNase_II/R_CS"/>
</dbReference>
<evidence type="ECO:0000256" key="6">
    <source>
        <dbReference type="ARBA" id="ARBA00022839"/>
    </source>
</evidence>
<gene>
    <name evidence="8" type="primary">rnr</name>
    <name evidence="10" type="ORF">SAMN05421738_11147</name>
</gene>
<dbReference type="HAMAP" id="MF_01895">
    <property type="entry name" value="RNase_R"/>
    <property type="match status" value="1"/>
</dbReference>
<dbReference type="Pfam" id="PF08206">
    <property type="entry name" value="OB_RNB"/>
    <property type="match status" value="1"/>
</dbReference>
<dbReference type="GO" id="GO:0003723">
    <property type="term" value="F:RNA binding"/>
    <property type="evidence" value="ECO:0007669"/>
    <property type="project" value="UniProtKB-UniRule"/>
</dbReference>
<dbReference type="InterPro" id="IPR001900">
    <property type="entry name" value="RNase_II/R"/>
</dbReference>
<keyword evidence="4 8" id="KW-0540">Nuclease</keyword>
<dbReference type="OrthoDB" id="9764149at2"/>
<dbReference type="InterPro" id="IPR013223">
    <property type="entry name" value="RNase_B_OB_dom"/>
</dbReference>
<evidence type="ECO:0000256" key="3">
    <source>
        <dbReference type="ARBA" id="ARBA00022490"/>
    </source>
</evidence>
<dbReference type="PANTHER" id="PTHR23355">
    <property type="entry name" value="RIBONUCLEASE"/>
    <property type="match status" value="1"/>
</dbReference>
<sequence>MPRKNFKNTKAKKDQNISKFTKSIIEVLFQNPNKPLNYKQIASALNLTNRIDTELLIKNINVLLVDKKITEVERGKYKINATNDYMIGVADLTSSGSAYIIVDGLEQDIYVQKGKTKNTLKGDTVRVYVYPKKSKNSSKVEGEIVEIIERNKTEFIGIFELGKNGNFGFVTMQNGNHDFFVPKEKFNDAKTGEKVVVRLTNWPEGSNSPFGEITKVLGNPEDTDVEIHSILLAYDLPVKFPDEVEEEANNLDTSISEYEVGKRRDMRKVTTFTIDPKDAKDFDDALSIQKLENGNWEIGVHIADVTHYVRPGTLIEQEAYKRATSVYLVDRVVPMLPEVLSNVACSLRPNEDKYTFSGVFELDDNAKIVNTWFGRTATHSDRRFTYEEAQAIIEGEDGDFKEEILTLDRLAKLMRAERMNVGAVNFDKVEVKFNLDDAHNPTGIYFKIGKDSNKLIEEFMLLCNKKVSEFISLDKHGKDNDNTYIYRVHDDPNPDKLIDLKNFIRQFGYELQVGDRKTTIQSMNKLLADVKGKPEENMVETLSMRTMAKAKYTTDNIGHYGLAFDYYTHFTSPIRRYPDMIAHRLLQDYLDGKKSPDSSIYEDKAKHCSSREKIAAEAERESIKYMQVKYMEQFVGQTFDAFITGVQDYGIFVEIPETRCEGLIRSRAMTGDHYYFDDKNHALVGKRTGIKYQLGSPVKIKVLNADLIKKQLDFELVDA</sequence>
<dbReference type="Proteomes" id="UP000199149">
    <property type="component" value="Unassembled WGS sequence"/>
</dbReference>
<feature type="domain" description="S1 motif" evidence="9">
    <location>
        <begin position="636"/>
        <end position="717"/>
    </location>
</feature>
<dbReference type="GO" id="GO:0006402">
    <property type="term" value="P:mRNA catabolic process"/>
    <property type="evidence" value="ECO:0007669"/>
    <property type="project" value="TreeGrafter"/>
</dbReference>
<comment type="catalytic activity">
    <reaction evidence="1 8">
        <text>Exonucleolytic cleavage in the 3'- to 5'-direction to yield nucleoside 5'-phosphates.</text>
        <dbReference type="EC" id="3.1.13.1"/>
    </reaction>
</comment>
<name>A0A1I4YGP0_9FLAO</name>
<evidence type="ECO:0000313" key="10">
    <source>
        <dbReference type="EMBL" id="SFN37211.1"/>
    </source>
</evidence>
<dbReference type="InterPro" id="IPR004476">
    <property type="entry name" value="RNase_II/RNase_R"/>
</dbReference>
<evidence type="ECO:0000313" key="11">
    <source>
        <dbReference type="Proteomes" id="UP000199149"/>
    </source>
</evidence>
<organism evidence="10 11">
    <name type="scientific">Algoriella xinjiangensis</name>
    <dbReference type="NCBI Taxonomy" id="684065"/>
    <lineage>
        <taxon>Bacteria</taxon>
        <taxon>Pseudomonadati</taxon>
        <taxon>Bacteroidota</taxon>
        <taxon>Flavobacteriia</taxon>
        <taxon>Flavobacteriales</taxon>
        <taxon>Weeksellaceae</taxon>
        <taxon>Algoriella</taxon>
    </lineage>
</organism>
<keyword evidence="7 8" id="KW-0694">RNA-binding</keyword>
<dbReference type="GO" id="GO:0008859">
    <property type="term" value="F:exoribonuclease II activity"/>
    <property type="evidence" value="ECO:0007669"/>
    <property type="project" value="UniProtKB-UniRule"/>
</dbReference>
<dbReference type="InterPro" id="IPR011805">
    <property type="entry name" value="RNase_R"/>
</dbReference>
<dbReference type="InterPro" id="IPR040476">
    <property type="entry name" value="CSD2"/>
</dbReference>
<dbReference type="EMBL" id="FOUZ01000011">
    <property type="protein sequence ID" value="SFN37211.1"/>
    <property type="molecule type" value="Genomic_DNA"/>
</dbReference>
<dbReference type="CDD" id="cd04471">
    <property type="entry name" value="S1_RNase_R"/>
    <property type="match status" value="1"/>
</dbReference>
<dbReference type="Pfam" id="PF17876">
    <property type="entry name" value="CSD2"/>
    <property type="match status" value="1"/>
</dbReference>
<dbReference type="InterPro" id="IPR003029">
    <property type="entry name" value="S1_domain"/>
</dbReference>
<reference evidence="11" key="1">
    <citation type="submission" date="2016-10" db="EMBL/GenBank/DDBJ databases">
        <authorList>
            <person name="Varghese N."/>
            <person name="Submissions S."/>
        </authorList>
    </citation>
    <scope>NUCLEOTIDE SEQUENCE [LARGE SCALE GENOMIC DNA]</scope>
    <source>
        <strain evidence="11">XJ109</strain>
    </source>
</reference>
<evidence type="ECO:0000256" key="4">
    <source>
        <dbReference type="ARBA" id="ARBA00022722"/>
    </source>
</evidence>
<evidence type="ECO:0000256" key="2">
    <source>
        <dbReference type="ARBA" id="ARBA00004496"/>
    </source>
</evidence>
<dbReference type="STRING" id="684065.SAMN05421738_11147"/>
<dbReference type="SMART" id="SM00955">
    <property type="entry name" value="RNB"/>
    <property type="match status" value="1"/>
</dbReference>
<dbReference type="AlphaFoldDB" id="A0A1I4YGP0"/>
<evidence type="ECO:0000256" key="1">
    <source>
        <dbReference type="ARBA" id="ARBA00001849"/>
    </source>
</evidence>
<comment type="similarity">
    <text evidence="8">Belongs to the RNR ribonuclease family. RNase R subfamily.</text>
</comment>
<evidence type="ECO:0000256" key="7">
    <source>
        <dbReference type="ARBA" id="ARBA00022884"/>
    </source>
</evidence>
<evidence type="ECO:0000256" key="8">
    <source>
        <dbReference type="HAMAP-Rule" id="MF_01895"/>
    </source>
</evidence>
<comment type="function">
    <text evidence="8">3'-5' exoribonuclease that releases 5'-nucleoside monophosphates and is involved in maturation of structured RNAs.</text>
</comment>
<dbReference type="InterPro" id="IPR012340">
    <property type="entry name" value="NA-bd_OB-fold"/>
</dbReference>
<dbReference type="PANTHER" id="PTHR23355:SF9">
    <property type="entry name" value="DIS3-LIKE EXONUCLEASE 2"/>
    <property type="match status" value="1"/>
</dbReference>
<dbReference type="PROSITE" id="PS01175">
    <property type="entry name" value="RIBONUCLEASE_II"/>
    <property type="match status" value="1"/>
</dbReference>
<dbReference type="Pfam" id="PF00773">
    <property type="entry name" value="RNB"/>
    <property type="match status" value="1"/>
</dbReference>
<dbReference type="InterPro" id="IPR050180">
    <property type="entry name" value="RNR_Ribonuclease"/>
</dbReference>
<proteinExistence type="inferred from homology"/>
<accession>A0A1I4YGP0</accession>
<dbReference type="RefSeq" id="WP_092908771.1">
    <property type="nucleotide sequence ID" value="NZ_FOUZ01000011.1"/>
</dbReference>
<protein>
    <recommendedName>
        <fullName evidence="8">Ribonuclease R</fullName>
        <shortName evidence="8">RNase R</shortName>
        <ecNumber evidence="8">3.1.13.1</ecNumber>
    </recommendedName>
</protein>
<comment type="subcellular location">
    <subcellularLocation>
        <location evidence="2 8">Cytoplasm</location>
    </subcellularLocation>
</comment>
<dbReference type="NCBIfam" id="TIGR02063">
    <property type="entry name" value="RNase_R"/>
    <property type="match status" value="1"/>
</dbReference>
<keyword evidence="11" id="KW-1185">Reference proteome</keyword>
<evidence type="ECO:0000259" key="9">
    <source>
        <dbReference type="PROSITE" id="PS50126"/>
    </source>
</evidence>
<dbReference type="Gene3D" id="2.40.50.140">
    <property type="entry name" value="Nucleic acid-binding proteins"/>
    <property type="match status" value="3"/>
</dbReference>
<dbReference type="SMART" id="SM00316">
    <property type="entry name" value="S1"/>
    <property type="match status" value="1"/>
</dbReference>
<dbReference type="PROSITE" id="PS50126">
    <property type="entry name" value="S1"/>
    <property type="match status" value="1"/>
</dbReference>